<organism evidence="1 2">
    <name type="scientific">Romanomermis culicivorax</name>
    <name type="common">Nematode worm</name>
    <dbReference type="NCBI Taxonomy" id="13658"/>
    <lineage>
        <taxon>Eukaryota</taxon>
        <taxon>Metazoa</taxon>
        <taxon>Ecdysozoa</taxon>
        <taxon>Nematoda</taxon>
        <taxon>Enoplea</taxon>
        <taxon>Dorylaimia</taxon>
        <taxon>Mermithida</taxon>
        <taxon>Mermithoidea</taxon>
        <taxon>Mermithidae</taxon>
        <taxon>Romanomermis</taxon>
    </lineage>
</organism>
<proteinExistence type="predicted"/>
<name>A0A915HGX8_ROMCU</name>
<reference evidence="2" key="1">
    <citation type="submission" date="2022-11" db="UniProtKB">
        <authorList>
            <consortium name="WormBaseParasite"/>
        </authorList>
    </citation>
    <scope>IDENTIFICATION</scope>
</reference>
<dbReference type="Proteomes" id="UP000887565">
    <property type="component" value="Unplaced"/>
</dbReference>
<evidence type="ECO:0000313" key="2">
    <source>
        <dbReference type="WBParaSite" id="nRc.2.0.1.t00880-RA"/>
    </source>
</evidence>
<sequence length="108" mass="11237">VVDLSATVNFRKKSVNTSFLGRNGLSPAQIISFRLQSSQWYMSSKSSLSSTSKQLLGGAGGGNLAGESPAILARFDVQGAASVVVEQPLAKLGNLGGECCIFSSLLEQ</sequence>
<evidence type="ECO:0000313" key="1">
    <source>
        <dbReference type="Proteomes" id="UP000887565"/>
    </source>
</evidence>
<keyword evidence="1" id="KW-1185">Reference proteome</keyword>
<dbReference type="WBParaSite" id="nRc.2.0.1.t00880-RA">
    <property type="protein sequence ID" value="nRc.2.0.1.t00880-RA"/>
    <property type="gene ID" value="nRc.2.0.1.g00880"/>
</dbReference>
<protein>
    <submittedName>
        <fullName evidence="2">Uncharacterized protein</fullName>
    </submittedName>
</protein>
<dbReference type="AlphaFoldDB" id="A0A915HGX8"/>
<accession>A0A915HGX8</accession>